<evidence type="ECO:0000256" key="5">
    <source>
        <dbReference type="ARBA" id="ARBA00022824"/>
    </source>
</evidence>
<evidence type="ECO:0000256" key="1">
    <source>
        <dbReference type="ARBA" id="ARBA00004477"/>
    </source>
</evidence>
<feature type="topological domain" description="Cytoplasmic" evidence="9">
    <location>
        <begin position="230"/>
        <end position="267"/>
    </location>
</feature>
<dbReference type="GO" id="GO:0043495">
    <property type="term" value="F:protein-membrane adaptor activity"/>
    <property type="evidence" value="ECO:0007669"/>
    <property type="project" value="TreeGrafter"/>
</dbReference>
<dbReference type="FunFam" id="1.10.287.660:FF:000006">
    <property type="entry name" value="Protein GET1"/>
    <property type="match status" value="1"/>
</dbReference>
<comment type="subcellular location">
    <subcellularLocation>
        <location evidence="1">Endoplasmic reticulum membrane</location>
        <topology evidence="1">Multi-pass membrane protein</topology>
    </subcellularLocation>
</comment>
<evidence type="ECO:0000256" key="9">
    <source>
        <dbReference type="HAMAP-Rule" id="MF_03113"/>
    </source>
</evidence>
<dbReference type="Pfam" id="PF04420">
    <property type="entry name" value="CHD5"/>
    <property type="match status" value="1"/>
</dbReference>
<keyword evidence="5 9" id="KW-0256">Endoplasmic reticulum</keyword>
<comment type="similarity">
    <text evidence="2 9">Belongs to the WRB/GET1 family.</text>
</comment>
<evidence type="ECO:0000256" key="2">
    <source>
        <dbReference type="ARBA" id="ARBA00010799"/>
    </source>
</evidence>
<dbReference type="OrthoDB" id="69461at2759"/>
<organism evidence="11 12">
    <name type="scientific">Cercospora berteroae</name>
    <dbReference type="NCBI Taxonomy" id="357750"/>
    <lineage>
        <taxon>Eukaryota</taxon>
        <taxon>Fungi</taxon>
        <taxon>Dikarya</taxon>
        <taxon>Ascomycota</taxon>
        <taxon>Pezizomycotina</taxon>
        <taxon>Dothideomycetes</taxon>
        <taxon>Dothideomycetidae</taxon>
        <taxon>Mycosphaerellales</taxon>
        <taxon>Mycosphaerellaceae</taxon>
        <taxon>Cercospora</taxon>
    </lineage>
</organism>
<evidence type="ECO:0000313" key="11">
    <source>
        <dbReference type="EMBL" id="PPJ59179.1"/>
    </source>
</evidence>
<dbReference type="GO" id="GO:0043529">
    <property type="term" value="C:GET complex"/>
    <property type="evidence" value="ECO:0007669"/>
    <property type="project" value="InterPro"/>
</dbReference>
<dbReference type="PANTHER" id="PTHR42650">
    <property type="entry name" value="TAIL-ANCHORED PROTEIN INSERTION RECEPTOR WRB"/>
    <property type="match status" value="1"/>
</dbReference>
<dbReference type="InterPro" id="IPR028945">
    <property type="entry name" value="Get1"/>
</dbReference>
<protein>
    <submittedName>
        <fullName evidence="11">Uncharacterized protein</fullName>
    </submittedName>
</protein>
<proteinExistence type="inferred from homology"/>
<sequence>MGTTHAVHGPWHILRHKPTFEVKHHRAAQQLPRTNFTGTDTTTSILHFRRGDGNSAIMPSVILVVFVVQLLLSLISTVGAQAINDLAWYLFTLLPTPQSRAAKENLKLRSEVVQLERELRATSAQDEFAKWAKIRRQHDKAKAKYEQEASSLTSFRSTFMSIISKLRWVGSQGVNFLLNTYYSKTPMFYLPQGWVPYHAEWLLSFPRAPVGGVSVNVWAIACGSVIGMVMELVVAALALKKGEGEVGEKVKIPANTPAGVGGRKKEL</sequence>
<dbReference type="AlphaFoldDB" id="A0A2S6CHH6"/>
<evidence type="ECO:0000256" key="6">
    <source>
        <dbReference type="ARBA" id="ARBA00022989"/>
    </source>
</evidence>
<accession>A0A2S6CHH6</accession>
<evidence type="ECO:0000256" key="7">
    <source>
        <dbReference type="ARBA" id="ARBA00023054"/>
    </source>
</evidence>
<comment type="caution">
    <text evidence="11">The sequence shown here is derived from an EMBL/GenBank/DDBJ whole genome shotgun (WGS) entry which is preliminary data.</text>
</comment>
<dbReference type="STRING" id="357750.A0A2S6CHH6"/>
<evidence type="ECO:0000313" key="12">
    <source>
        <dbReference type="Proteomes" id="UP000237631"/>
    </source>
</evidence>
<evidence type="ECO:0000256" key="10">
    <source>
        <dbReference type="SAM" id="Phobius"/>
    </source>
</evidence>
<feature type="topological domain" description="Lumenal" evidence="9">
    <location>
        <begin position="1"/>
        <end position="61"/>
    </location>
</feature>
<dbReference type="PANTHER" id="PTHR42650:SF1">
    <property type="entry name" value="GUIDED ENTRY OF TAIL-ANCHORED PROTEINS FACTOR 1"/>
    <property type="match status" value="1"/>
</dbReference>
<dbReference type="GO" id="GO:0005789">
    <property type="term" value="C:endoplasmic reticulum membrane"/>
    <property type="evidence" value="ECO:0007669"/>
    <property type="project" value="UniProtKB-SubCell"/>
</dbReference>
<keyword evidence="6 9" id="KW-1133">Transmembrane helix</keyword>
<dbReference type="InterPro" id="IPR029012">
    <property type="entry name" value="Helix_hairpin_bin_sf"/>
</dbReference>
<dbReference type="Proteomes" id="UP000237631">
    <property type="component" value="Unassembled WGS sequence"/>
</dbReference>
<dbReference type="Gene3D" id="1.10.287.660">
    <property type="entry name" value="Helix hairpin bin"/>
    <property type="match status" value="1"/>
</dbReference>
<feature type="transmembrane region" description="Helical" evidence="10">
    <location>
        <begin position="217"/>
        <end position="239"/>
    </location>
</feature>
<dbReference type="EMBL" id="PNEN01000416">
    <property type="protein sequence ID" value="PPJ59179.1"/>
    <property type="molecule type" value="Genomic_DNA"/>
</dbReference>
<keyword evidence="12" id="KW-1185">Reference proteome</keyword>
<reference evidence="12" key="1">
    <citation type="journal article" date="2017" name="bioRxiv">
        <title>Conservation of a gene cluster reveals novel cercosporin biosynthetic mechanisms and extends production to the genus Colletotrichum.</title>
        <authorList>
            <person name="de Jonge R."/>
            <person name="Ebert M.K."/>
            <person name="Huitt-Roehl C.R."/>
            <person name="Pal P."/>
            <person name="Suttle J.C."/>
            <person name="Spanner R.E."/>
            <person name="Neubauer J.D."/>
            <person name="Jurick W.M.II."/>
            <person name="Stott K.A."/>
            <person name="Secor G.A."/>
            <person name="Thomma B.P.H.J."/>
            <person name="Van de Peer Y."/>
            <person name="Townsend C.A."/>
            <person name="Bolton M.D."/>
        </authorList>
    </citation>
    <scope>NUCLEOTIDE SEQUENCE [LARGE SCALE GENOMIC DNA]</scope>
    <source>
        <strain evidence="12">CBS538.71</strain>
    </source>
</reference>
<keyword evidence="7 9" id="KW-0175">Coiled coil</keyword>
<dbReference type="InterPro" id="IPR027538">
    <property type="entry name" value="Get1_fungi"/>
</dbReference>
<feature type="transmembrane region" description="Helical" evidence="10">
    <location>
        <begin position="56"/>
        <end position="83"/>
    </location>
</feature>
<evidence type="ECO:0000256" key="3">
    <source>
        <dbReference type="ARBA" id="ARBA00022448"/>
    </source>
</evidence>
<feature type="coiled-coil region" evidence="9">
    <location>
        <begin position="98"/>
        <end position="125"/>
    </location>
</feature>
<comment type="caution">
    <text evidence="9">Lacks conserved residue(s) required for the propagation of feature annotation.</text>
</comment>
<keyword evidence="3 9" id="KW-0813">Transport</keyword>
<dbReference type="GO" id="GO:0071816">
    <property type="term" value="P:tail-anchored membrane protein insertion into ER membrane"/>
    <property type="evidence" value="ECO:0007669"/>
    <property type="project" value="InterPro"/>
</dbReference>
<keyword evidence="4 9" id="KW-0812">Transmembrane</keyword>
<gene>
    <name evidence="9" type="primary">GET1</name>
    <name evidence="11" type="ORF">CBER1_03055</name>
</gene>
<evidence type="ECO:0000256" key="4">
    <source>
        <dbReference type="ARBA" id="ARBA00022692"/>
    </source>
</evidence>
<dbReference type="HAMAP" id="MF_03113">
    <property type="entry name" value="Get1"/>
    <property type="match status" value="1"/>
</dbReference>
<keyword evidence="8 9" id="KW-0472">Membrane</keyword>
<name>A0A2S6CHH6_9PEZI</name>
<evidence type="ECO:0000256" key="8">
    <source>
        <dbReference type="ARBA" id="ARBA00023136"/>
    </source>
</evidence>